<dbReference type="PANTHER" id="PTHR11614">
    <property type="entry name" value="PHOSPHOLIPASE-RELATED"/>
    <property type="match status" value="1"/>
</dbReference>
<evidence type="ECO:0000259" key="1">
    <source>
        <dbReference type="Pfam" id="PF12146"/>
    </source>
</evidence>
<proteinExistence type="predicted"/>
<dbReference type="Pfam" id="PF12146">
    <property type="entry name" value="Hydrolase_4"/>
    <property type="match status" value="1"/>
</dbReference>
<reference evidence="2 3" key="1">
    <citation type="submission" date="2016-07" db="EMBL/GenBank/DDBJ databases">
        <title>Pervasive Adenine N6-methylation of Active Genes in Fungi.</title>
        <authorList>
            <consortium name="DOE Joint Genome Institute"/>
            <person name="Mondo S.J."/>
            <person name="Dannebaum R.O."/>
            <person name="Kuo R.C."/>
            <person name="Labutti K."/>
            <person name="Haridas S."/>
            <person name="Kuo A."/>
            <person name="Salamov A."/>
            <person name="Ahrendt S.R."/>
            <person name="Lipzen A."/>
            <person name="Sullivan W."/>
            <person name="Andreopoulos W.B."/>
            <person name="Clum A."/>
            <person name="Lindquist E."/>
            <person name="Daum C."/>
            <person name="Ramamoorthy G.K."/>
            <person name="Gryganskyi A."/>
            <person name="Culley D."/>
            <person name="Magnuson J.K."/>
            <person name="James T.Y."/>
            <person name="O'Malley M.A."/>
            <person name="Stajich J.E."/>
            <person name="Spatafora J.W."/>
            <person name="Visel A."/>
            <person name="Grigoriev I.V."/>
        </authorList>
    </citation>
    <scope>NUCLEOTIDE SEQUENCE [LARGE SCALE GENOMIC DNA]</scope>
    <source>
        <strain evidence="2 3">ATCC 12442</strain>
    </source>
</reference>
<keyword evidence="2" id="KW-0378">Hydrolase</keyword>
<dbReference type="AlphaFoldDB" id="A0A1Y1WA61"/>
<evidence type="ECO:0000313" key="2">
    <source>
        <dbReference type="EMBL" id="ORX70208.1"/>
    </source>
</evidence>
<protein>
    <submittedName>
        <fullName evidence="2">Alpha/beta-hydrolase</fullName>
    </submittedName>
</protein>
<sequence>MSSNHQHVDEVVDWVTVNNYQFYTHLYKPAVQPPKATLTIVHGLGEHVDRYADLARHFACAGIQVLGFDQRGFGKTGKRNNDLGDNSGIATVATDIAAMNRLVSVDGIRHFLLGHSMGGLNVLNFCSFHNNDGHVAAVIAQSPALQPAKALMLAPEAIETFRSGDFDRSVIRKTNIKTEYLTDNQKELARLATDADMIDFCTVGTMADVSNFGRRVIEHAPKFEVPVFIAHGDGDLAADAQGSKAFFAHLPEALDKRIKIYEDCPFHEIQFQEDIAPELFELYTQWILAHADCSGAVR</sequence>
<dbReference type="GO" id="GO:0016787">
    <property type="term" value="F:hydrolase activity"/>
    <property type="evidence" value="ECO:0007669"/>
    <property type="project" value="UniProtKB-KW"/>
</dbReference>
<dbReference type="InterPro" id="IPR029058">
    <property type="entry name" value="AB_hydrolase_fold"/>
</dbReference>
<dbReference type="RefSeq" id="XP_040743846.1">
    <property type="nucleotide sequence ID" value="XM_040887494.1"/>
</dbReference>
<gene>
    <name evidence="2" type="ORF">DL89DRAFT_267427</name>
</gene>
<accession>A0A1Y1WA61</accession>
<feature type="domain" description="Serine aminopeptidase S33" evidence="1">
    <location>
        <begin position="32"/>
        <end position="271"/>
    </location>
</feature>
<keyword evidence="3" id="KW-1185">Reference proteome</keyword>
<dbReference type="Gene3D" id="3.40.50.1820">
    <property type="entry name" value="alpha/beta hydrolase"/>
    <property type="match status" value="1"/>
</dbReference>
<dbReference type="GeneID" id="63804142"/>
<comment type="caution">
    <text evidence="2">The sequence shown here is derived from an EMBL/GenBank/DDBJ whole genome shotgun (WGS) entry which is preliminary data.</text>
</comment>
<organism evidence="2 3">
    <name type="scientific">Linderina pennispora</name>
    <dbReference type="NCBI Taxonomy" id="61395"/>
    <lineage>
        <taxon>Eukaryota</taxon>
        <taxon>Fungi</taxon>
        <taxon>Fungi incertae sedis</taxon>
        <taxon>Zoopagomycota</taxon>
        <taxon>Kickxellomycotina</taxon>
        <taxon>Kickxellomycetes</taxon>
        <taxon>Kickxellales</taxon>
        <taxon>Kickxellaceae</taxon>
        <taxon>Linderina</taxon>
    </lineage>
</organism>
<dbReference type="Proteomes" id="UP000193922">
    <property type="component" value="Unassembled WGS sequence"/>
</dbReference>
<dbReference type="InterPro" id="IPR051044">
    <property type="entry name" value="MAG_DAG_Lipase"/>
</dbReference>
<dbReference type="EMBL" id="MCFD01000006">
    <property type="protein sequence ID" value="ORX70208.1"/>
    <property type="molecule type" value="Genomic_DNA"/>
</dbReference>
<name>A0A1Y1WA61_9FUNG</name>
<dbReference type="OrthoDB" id="10249433at2759"/>
<dbReference type="SUPFAM" id="SSF53474">
    <property type="entry name" value="alpha/beta-Hydrolases"/>
    <property type="match status" value="1"/>
</dbReference>
<dbReference type="STRING" id="61395.A0A1Y1WA61"/>
<evidence type="ECO:0000313" key="3">
    <source>
        <dbReference type="Proteomes" id="UP000193922"/>
    </source>
</evidence>
<dbReference type="InterPro" id="IPR022742">
    <property type="entry name" value="Hydrolase_4"/>
</dbReference>